<reference evidence="3" key="2">
    <citation type="submission" date="2020-01" db="EMBL/GenBank/DDBJ databases">
        <title>Population-level Yeast Reference Genomes.</title>
        <authorList>
            <person name="Yue J.-X."/>
        </authorList>
    </citation>
    <scope>NUCLEOTIDE SEQUENCE</scope>
    <source>
        <strain evidence="3">CBS432</strain>
    </source>
</reference>
<gene>
    <name evidence="3" type="primary">GIC1</name>
    <name evidence="3" type="ORF">SPAR_H01020</name>
</gene>
<organism evidence="3">
    <name type="scientific">Saccharomyces paradoxus</name>
    <name type="common">Yeast</name>
    <name type="synonym">Saccharomyces douglasii</name>
    <dbReference type="NCBI Taxonomy" id="27291"/>
    <lineage>
        <taxon>Eukaryota</taxon>
        <taxon>Fungi</taxon>
        <taxon>Dikarya</taxon>
        <taxon>Ascomycota</taxon>
        <taxon>Saccharomycotina</taxon>
        <taxon>Saccharomycetes</taxon>
        <taxon>Saccharomycetales</taxon>
        <taxon>Saccharomycetaceae</taxon>
        <taxon>Saccharomyces</taxon>
    </lineage>
</organism>
<reference evidence="3" key="4">
    <citation type="submission" date="2025-08" db="UniProtKB">
        <authorList>
            <consortium name="RefSeq"/>
        </authorList>
    </citation>
    <scope>IDENTIFICATION</scope>
    <source>
        <strain evidence="3">CBS432</strain>
    </source>
</reference>
<dbReference type="AlphaFoldDB" id="A0A8B8USH1"/>
<accession>A0A8B8USH1</accession>
<feature type="compositionally biased region" description="Basic and acidic residues" evidence="1">
    <location>
        <begin position="141"/>
        <end position="154"/>
    </location>
</feature>
<evidence type="ECO:0000259" key="2">
    <source>
        <dbReference type="PROSITE" id="PS50108"/>
    </source>
</evidence>
<dbReference type="RefSeq" id="XP_033766730.1">
    <property type="nucleotide sequence ID" value="XM_033910839.1"/>
</dbReference>
<feature type="compositionally biased region" description="Polar residues" evidence="1">
    <location>
        <begin position="117"/>
        <end position="129"/>
    </location>
</feature>
<feature type="compositionally biased region" description="Polar residues" evidence="1">
    <location>
        <begin position="212"/>
        <end position="224"/>
    </location>
</feature>
<feature type="domain" description="CRIB" evidence="2">
    <location>
        <begin position="127"/>
        <end position="140"/>
    </location>
</feature>
<dbReference type="InterPro" id="IPR000095">
    <property type="entry name" value="CRIB_dom"/>
</dbReference>
<reference evidence="3" key="3">
    <citation type="submission" date="2025-07" db="EMBL/GenBank/DDBJ databases">
        <authorList>
            <consortium name="NCBI Genome Project"/>
        </authorList>
    </citation>
    <scope>NUCLEOTIDE SEQUENCE</scope>
    <source>
        <strain evidence="3">CBS432</strain>
    </source>
</reference>
<dbReference type="GeneID" id="54631038"/>
<reference evidence="3" key="1">
    <citation type="journal article" date="2017" name="Nat. Genet.">
        <title>Contrasting evolutionary genome dynamics between domesticated and wild yeasts.</title>
        <authorList>
            <person name="Yue J.X."/>
            <person name="Li J."/>
            <person name="Aigrain L."/>
            <person name="Hallin J."/>
            <person name="Persson K."/>
            <person name="Oliver K."/>
            <person name="Bergstrom A."/>
            <person name="Coupland P."/>
            <person name="Warringer J."/>
            <person name="Lagomarsino M.C."/>
            <person name="Fischer G."/>
            <person name="Durbin R."/>
            <person name="Liti G."/>
        </authorList>
    </citation>
    <scope>NUCLEOTIDE SEQUENCE</scope>
    <source>
        <strain evidence="3">CBS432</strain>
    </source>
</reference>
<evidence type="ECO:0000256" key="1">
    <source>
        <dbReference type="SAM" id="MobiDB-lite"/>
    </source>
</evidence>
<sequence length="318" mass="35823">MTEEKRLQQMELPQMKSIWIDEDQEMEKLYGFQVRQRFMNGPSTDSDEDVDEDLGIVLVDSEKLALPNKNNIKLPPLPNYMAINSNINSNHKLLTNKKKNFLGMFKKKDLLSRKRGSATQTTKQSSISTPFDFHHISHANGKKEDSSFESHEKEEQDDGVESLVKFTSLAPQPRPDSNVSSKYSNVVMNDSSRIVSSSTIATTMDSHHDGNEANNASNKTKQLNSPTELEMTLEELRNYTFPSVLGDSVSEKTNPSSPSVSSFSSKFKPRELNAIHTPELENCFNVDQSLNSPGNRISVDDVLKFYYQCSEASTPRNT</sequence>
<feature type="region of interest" description="Disordered" evidence="1">
    <location>
        <begin position="203"/>
        <end position="224"/>
    </location>
</feature>
<dbReference type="PROSITE" id="PS50108">
    <property type="entry name" value="CRIB"/>
    <property type="match status" value="1"/>
</dbReference>
<protein>
    <submittedName>
        <fullName evidence="3">Gic1p</fullName>
    </submittedName>
</protein>
<dbReference type="OrthoDB" id="4054422at2759"/>
<feature type="region of interest" description="Disordered" evidence="1">
    <location>
        <begin position="112"/>
        <end position="160"/>
    </location>
</feature>
<dbReference type="KEGG" id="spao:SPAR_H01020"/>
<proteinExistence type="predicted"/>
<evidence type="ECO:0000313" key="3">
    <source>
        <dbReference type="RefSeq" id="XP_033766730.1"/>
    </source>
</evidence>
<dbReference type="VEuPathDB" id="FungiDB:SPAR_H01020"/>
<name>A0A8B8USH1_SACPA</name>